<proteinExistence type="predicted"/>
<gene>
    <name evidence="2" type="ORF">HJG59_009962</name>
</gene>
<evidence type="ECO:0000313" key="3">
    <source>
        <dbReference type="Proteomes" id="UP000550707"/>
    </source>
</evidence>
<reference evidence="2 3" key="1">
    <citation type="journal article" date="2020" name="Nature">
        <title>Six reference-quality genomes reveal evolution of bat adaptations.</title>
        <authorList>
            <person name="Jebb D."/>
            <person name="Huang Z."/>
            <person name="Pippel M."/>
            <person name="Hughes G.M."/>
            <person name="Lavrichenko K."/>
            <person name="Devanna P."/>
            <person name="Winkler S."/>
            <person name="Jermiin L.S."/>
            <person name="Skirmuntt E.C."/>
            <person name="Katzourakis A."/>
            <person name="Burkitt-Gray L."/>
            <person name="Ray D.A."/>
            <person name="Sullivan K.A.M."/>
            <person name="Roscito J.G."/>
            <person name="Kirilenko B.M."/>
            <person name="Davalos L.M."/>
            <person name="Corthals A.P."/>
            <person name="Power M.L."/>
            <person name="Jones G."/>
            <person name="Ransome R.D."/>
            <person name="Dechmann D.K.N."/>
            <person name="Locatelli A.G."/>
            <person name="Puechmaille S.J."/>
            <person name="Fedrigo O."/>
            <person name="Jarvis E.D."/>
            <person name="Hiller M."/>
            <person name="Vernes S.C."/>
            <person name="Myers E.W."/>
            <person name="Teeling E.C."/>
        </authorList>
    </citation>
    <scope>NUCLEOTIDE SEQUENCE [LARGE SCALE GENOMIC DNA]</scope>
    <source>
        <strain evidence="2">MMolMol1</strain>
        <tissue evidence="2">Muscle</tissue>
    </source>
</reference>
<sequence>MIKIPIDAETGTTFVQGEGRRKRKGGRCDRFSFCKSLLAFRDVHWVCLQGSSFPIVCSWPEGLRRIPPYSATVRLLKCTRDRGTNLNIPSPHHGFPSPHLPPRSSSLSFIHLTNTSEHLLAPPDPGCSGGCRRVPGRFRNRVNYARDRGNFGQGAPTQPNEPTFQRK</sequence>
<dbReference type="InParanoid" id="A0A7J8C8Z7"/>
<evidence type="ECO:0000256" key="1">
    <source>
        <dbReference type="SAM" id="MobiDB-lite"/>
    </source>
</evidence>
<feature type="region of interest" description="Disordered" evidence="1">
    <location>
        <begin position="146"/>
        <end position="167"/>
    </location>
</feature>
<dbReference type="AlphaFoldDB" id="A0A7J8C8Z7"/>
<accession>A0A7J8C8Z7</accession>
<dbReference type="EMBL" id="JACASF010000021">
    <property type="protein sequence ID" value="KAF6407338.1"/>
    <property type="molecule type" value="Genomic_DNA"/>
</dbReference>
<evidence type="ECO:0000313" key="2">
    <source>
        <dbReference type="EMBL" id="KAF6407338.1"/>
    </source>
</evidence>
<dbReference type="Proteomes" id="UP000550707">
    <property type="component" value="Unassembled WGS sequence"/>
</dbReference>
<comment type="caution">
    <text evidence="2">The sequence shown here is derived from an EMBL/GenBank/DDBJ whole genome shotgun (WGS) entry which is preliminary data.</text>
</comment>
<protein>
    <submittedName>
        <fullName evidence="2">Uncharacterized protein</fullName>
    </submittedName>
</protein>
<keyword evidence="3" id="KW-1185">Reference proteome</keyword>
<feature type="compositionally biased region" description="Polar residues" evidence="1">
    <location>
        <begin position="155"/>
        <end position="167"/>
    </location>
</feature>
<name>A0A7J8C8Z7_MOLMO</name>
<organism evidence="2 3">
    <name type="scientific">Molossus molossus</name>
    <name type="common">Pallas' mastiff bat</name>
    <name type="synonym">Vespertilio molossus</name>
    <dbReference type="NCBI Taxonomy" id="27622"/>
    <lineage>
        <taxon>Eukaryota</taxon>
        <taxon>Metazoa</taxon>
        <taxon>Chordata</taxon>
        <taxon>Craniata</taxon>
        <taxon>Vertebrata</taxon>
        <taxon>Euteleostomi</taxon>
        <taxon>Mammalia</taxon>
        <taxon>Eutheria</taxon>
        <taxon>Laurasiatheria</taxon>
        <taxon>Chiroptera</taxon>
        <taxon>Yangochiroptera</taxon>
        <taxon>Molossidae</taxon>
        <taxon>Molossus</taxon>
    </lineage>
</organism>